<dbReference type="AlphaFoldDB" id="A0A3A5H3S7"/>
<sequence length="342" mass="38751">MGDRSRSALLITPAFFGYEKDIVAELENQGFSTTFIDERPSNTAFSRAILRVRKNLINRRIEAYYNARLADLSTEVFDLVLVIKAEVVPRWFLEELRRQSPDARFVFYTFDAISNASNCLDVLECFDELWSFDPDDVAERPNFSYLPLFYTADYSALPQSEALRPRRHSLSFVGTLHSERYAFAKELFGDRARTFGFFFVQARWYFAIIKYLTREHWSVPWRDVSFASLERREIAEIFRESDAVLDMQRAGQAGLTMRTFEVLASGSILVTTNASIVREPFYDPARILVVPADISALDSSAVFATLSGLDKPSGPPQGFDAYSLAAWVRAISVPSAGVDAVV</sequence>
<feature type="domain" description="Spore protein YkvP/CgeB glycosyl transferase-like" evidence="1">
    <location>
        <begin position="217"/>
        <end position="289"/>
    </location>
</feature>
<evidence type="ECO:0000313" key="2">
    <source>
        <dbReference type="EMBL" id="RJS45406.1"/>
    </source>
</evidence>
<dbReference type="Pfam" id="PF13524">
    <property type="entry name" value="Glyco_trans_1_2"/>
    <property type="match status" value="1"/>
</dbReference>
<dbReference type="InterPro" id="IPR055259">
    <property type="entry name" value="YkvP/CgeB_Glyco_trans-like"/>
</dbReference>
<proteinExistence type="predicted"/>
<evidence type="ECO:0000313" key="3">
    <source>
        <dbReference type="Proteomes" id="UP000276542"/>
    </source>
</evidence>
<dbReference type="Proteomes" id="UP000276542">
    <property type="component" value="Unassembled WGS sequence"/>
</dbReference>
<comment type="caution">
    <text evidence="2">The sequence shown here is derived from an EMBL/GenBank/DDBJ whole genome shotgun (WGS) entry which is preliminary data.</text>
</comment>
<accession>A0A3A5H3S7</accession>
<name>A0A3A5H3S7_9ACTN</name>
<dbReference type="OrthoDB" id="5165900at2"/>
<dbReference type="EMBL" id="QYRP01000002">
    <property type="protein sequence ID" value="RJS45406.1"/>
    <property type="molecule type" value="Genomic_DNA"/>
</dbReference>
<reference evidence="3" key="1">
    <citation type="submission" date="2018-09" db="EMBL/GenBank/DDBJ databases">
        <authorList>
            <person name="Zhu H."/>
        </authorList>
    </citation>
    <scope>NUCLEOTIDE SEQUENCE [LARGE SCALE GENOMIC DNA]</scope>
    <source>
        <strain evidence="3">K1W22B-1</strain>
    </source>
</reference>
<gene>
    <name evidence="2" type="ORF">D4739_03670</name>
</gene>
<evidence type="ECO:0000259" key="1">
    <source>
        <dbReference type="Pfam" id="PF13524"/>
    </source>
</evidence>
<protein>
    <recommendedName>
        <fullName evidence="1">Spore protein YkvP/CgeB glycosyl transferase-like domain-containing protein</fullName>
    </recommendedName>
</protein>
<dbReference type="RefSeq" id="WP_120059306.1">
    <property type="nucleotide sequence ID" value="NZ_QYRP01000002.1"/>
</dbReference>
<organism evidence="2 3">
    <name type="scientific">Nocardioides cavernaquae</name>
    <dbReference type="NCBI Taxonomy" id="2321396"/>
    <lineage>
        <taxon>Bacteria</taxon>
        <taxon>Bacillati</taxon>
        <taxon>Actinomycetota</taxon>
        <taxon>Actinomycetes</taxon>
        <taxon>Propionibacteriales</taxon>
        <taxon>Nocardioidaceae</taxon>
        <taxon>Nocardioides</taxon>
    </lineage>
</organism>
<keyword evidence="3" id="KW-1185">Reference proteome</keyword>